<accession>A0ABX8Z296</accession>
<dbReference type="InterPro" id="IPR038536">
    <property type="entry name" value="Alkyl/aryl-sulf_dimr_sf"/>
</dbReference>
<reference evidence="6 7" key="2">
    <citation type="submission" date="2021-05" db="EMBL/GenBank/DDBJ databases">
        <title>Ecology and evolution of chlamydial symbionts of arthropods.</title>
        <authorList>
            <person name="Halter T."/>
            <person name="Sixt B.S."/>
            <person name="Toenshoff E.R."/>
            <person name="Koestlbacher S."/>
            <person name="Schulz F."/>
            <person name="Kostanjsek R."/>
            <person name="Collingro A."/>
            <person name="Hendrickx F."/>
            <person name="Horn M."/>
        </authorList>
    </citation>
    <scope>NUCLEOTIDE SEQUENCE [LARGE SCALE GENOMIC DNA]</scope>
    <source>
        <strain evidence="6 7">15C</strain>
    </source>
</reference>
<dbReference type="Pfam" id="PF14863">
    <property type="entry name" value="Alkyl_sulf_dimr"/>
    <property type="match status" value="1"/>
</dbReference>
<dbReference type="Gene3D" id="3.30.1050.10">
    <property type="entry name" value="SCP2 sterol-binding domain"/>
    <property type="match status" value="1"/>
</dbReference>
<dbReference type="InterPro" id="IPR052195">
    <property type="entry name" value="Bact_Alkyl/Aryl-Sulfatase"/>
</dbReference>
<dbReference type="Gene3D" id="1.25.40.880">
    <property type="entry name" value="Alkyl sulfatase, dimerisation domain"/>
    <property type="match status" value="1"/>
</dbReference>
<keyword evidence="2 6" id="KW-0378">Hydrolase</keyword>
<dbReference type="Pfam" id="PF00753">
    <property type="entry name" value="Lactamase_B"/>
    <property type="match status" value="1"/>
</dbReference>
<dbReference type="RefSeq" id="WP_194845943.1">
    <property type="nucleotide sequence ID" value="NZ_CP075585.1"/>
</dbReference>
<evidence type="ECO:0000256" key="3">
    <source>
        <dbReference type="ARBA" id="ARBA00022833"/>
    </source>
</evidence>
<keyword evidence="7" id="KW-1185">Reference proteome</keyword>
<protein>
    <submittedName>
        <fullName evidence="6">Alkyl/aryl-sulfatase YjcS</fullName>
        <ecNumber evidence="6">3.1.6.-</ecNumber>
    </submittedName>
</protein>
<keyword evidence="3" id="KW-0862">Zinc</keyword>
<name>A0ABX8Z296_9BACT</name>
<proteinExistence type="inferred from homology"/>
<dbReference type="SUPFAM" id="SSF56281">
    <property type="entry name" value="Metallo-hydrolase/oxidoreductase"/>
    <property type="match status" value="1"/>
</dbReference>
<dbReference type="Proteomes" id="UP000822862">
    <property type="component" value="Chromosome"/>
</dbReference>
<reference evidence="6 7" key="1">
    <citation type="submission" date="2020-01" db="EMBL/GenBank/DDBJ databases">
        <authorList>
            <person name="Sixt B."/>
            <person name="Schulz F."/>
            <person name="Kostanjsek R."/>
            <person name="Koestlbacher S."/>
            <person name="Collingro A."/>
            <person name="Toenshoff E."/>
            <person name="Horn M."/>
        </authorList>
    </citation>
    <scope>NUCLEOTIDE SEQUENCE [LARGE SCALE GENOMIC DNA]</scope>
    <source>
        <strain evidence="6 7">15C</strain>
    </source>
</reference>
<dbReference type="EMBL" id="CP075585">
    <property type="protein sequence ID" value="QZA58237.1"/>
    <property type="molecule type" value="Genomic_DNA"/>
</dbReference>
<dbReference type="InterPro" id="IPR044097">
    <property type="entry name" value="Bds1/SdsA1_MBL-fold"/>
</dbReference>
<dbReference type="InterPro" id="IPR001279">
    <property type="entry name" value="Metallo-B-lactamas"/>
</dbReference>
<dbReference type="InterPro" id="IPR036527">
    <property type="entry name" value="SCP2_sterol-bd_dom_sf"/>
</dbReference>
<gene>
    <name evidence="6" type="ORF">RHAB15C_0000108</name>
</gene>
<dbReference type="SMART" id="SM00849">
    <property type="entry name" value="Lactamase_B"/>
    <property type="match status" value="1"/>
</dbReference>
<feature type="domain" description="Metallo-beta-lactamase" evidence="5">
    <location>
        <begin position="115"/>
        <end position="337"/>
    </location>
</feature>
<evidence type="ECO:0000256" key="1">
    <source>
        <dbReference type="ARBA" id="ARBA00022723"/>
    </source>
</evidence>
<evidence type="ECO:0000313" key="7">
    <source>
        <dbReference type="Proteomes" id="UP000822862"/>
    </source>
</evidence>
<dbReference type="PANTHER" id="PTHR43223">
    <property type="entry name" value="ALKYL/ARYL-SULFATASE"/>
    <property type="match status" value="1"/>
</dbReference>
<dbReference type="EC" id="3.1.6.-" evidence="6"/>
<dbReference type="PANTHER" id="PTHR43223:SF1">
    <property type="entry name" value="ALKYL_ARYL-SULFATASE BDS1"/>
    <property type="match status" value="1"/>
</dbReference>
<dbReference type="SUPFAM" id="SSF55718">
    <property type="entry name" value="SCP-like"/>
    <property type="match status" value="1"/>
</dbReference>
<sequence>MKNLFVFFLSIQILNALPTSLTIEENQKILKEFPFDNQQDFEDANRGFIAPLPNNGIIENANKEIIWNLKTYDFLENPSASDSVNPSLWRQGRLLCKAGLFQVVDRIYQVRGVDLSNMTIIEGKKGLIIIDPLISIETARAALDLYYQHRPKKPVKAVIYTHSHMDHFGGVRGIITQEEVQKGMVKIFAPEGFLQAALDESIMAGNAMARRASYMYGNLIKPGAYGQVTAGLGLTTSVGETSLILPTDLIVKTGKKKTIDGVRFVFIFAPNSEAPAEMLFYLPDLKALCAAEDATHTMHNLYTLRGAKIRDARAWSHYLNQTIEMFGEKTEVIFAQHHWPTWGKDRIIDFLEKQRDLYKYIHDQSLHLANQGYTMLEIGEMIKLPKTLSQEWYNRGYYGTLSHNAKSVYCFYLGWFDGNPSTLHQLPPIETGQKMVEYMGGADAILAKAQKDYDQGNYRWAAQVLNHLVFAEPSNEKAKNLLASVLEQLGYQSENATWRNFYLTGAQELKKRIEKGLFISGISPDVIKAMPTESLLDYFAIQLNGPRAADQQISIYLELPDVKEKYLLQVKNGVLHYFPKKTIKADATIIMKRANFDQIILGTLKFKEAEKTKKITIKGDRQILETFLSLFDTFDFWFKIVEPQEGNTLSK</sequence>
<dbReference type="InterPro" id="IPR029229">
    <property type="entry name" value="Alkyl_sulf_C"/>
</dbReference>
<dbReference type="InterPro" id="IPR036866">
    <property type="entry name" value="RibonucZ/Hydroxyglut_hydro"/>
</dbReference>
<evidence type="ECO:0000256" key="2">
    <source>
        <dbReference type="ARBA" id="ARBA00022801"/>
    </source>
</evidence>
<dbReference type="InterPro" id="IPR029228">
    <property type="entry name" value="Alkyl_sulf_dimr"/>
</dbReference>
<dbReference type="GO" id="GO:0016787">
    <property type="term" value="F:hydrolase activity"/>
    <property type="evidence" value="ECO:0007669"/>
    <property type="project" value="UniProtKB-KW"/>
</dbReference>
<keyword evidence="1" id="KW-0479">Metal-binding</keyword>
<evidence type="ECO:0000256" key="4">
    <source>
        <dbReference type="ARBA" id="ARBA00033751"/>
    </source>
</evidence>
<evidence type="ECO:0000259" key="5">
    <source>
        <dbReference type="SMART" id="SM00849"/>
    </source>
</evidence>
<dbReference type="Pfam" id="PF14864">
    <property type="entry name" value="Alkyl_sulf_C"/>
    <property type="match status" value="1"/>
</dbReference>
<comment type="similarity">
    <text evidence="4">Belongs to the metallo-beta-lactamase superfamily. Type III sulfatase family.</text>
</comment>
<evidence type="ECO:0000313" key="6">
    <source>
        <dbReference type="EMBL" id="QZA58237.1"/>
    </source>
</evidence>
<dbReference type="CDD" id="cd07710">
    <property type="entry name" value="arylsulfatase_Sdsa1-like_MBL-fold"/>
    <property type="match status" value="1"/>
</dbReference>
<dbReference type="Gene3D" id="3.60.15.30">
    <property type="entry name" value="Metallo-beta-lactamase domain"/>
    <property type="match status" value="1"/>
</dbReference>
<organism evidence="6 7">
    <name type="scientific">Candidatus Rhabdochlamydia porcellionis</name>
    <dbReference type="NCBI Taxonomy" id="225148"/>
    <lineage>
        <taxon>Bacteria</taxon>
        <taxon>Pseudomonadati</taxon>
        <taxon>Chlamydiota</taxon>
        <taxon>Chlamydiia</taxon>
        <taxon>Parachlamydiales</taxon>
        <taxon>Candidatus Rhabdochlamydiaceae</taxon>
        <taxon>Candidatus Rhabdochlamydia</taxon>
    </lineage>
</organism>